<dbReference type="InterPro" id="IPR003761">
    <property type="entry name" value="Exonuc_VII_S"/>
</dbReference>
<evidence type="ECO:0000256" key="6">
    <source>
        <dbReference type="HAMAP-Rule" id="MF_00337"/>
    </source>
</evidence>
<keyword evidence="3 6" id="KW-0540">Nuclease</keyword>
<reference evidence="8" key="1">
    <citation type="submission" date="2011-05" db="EMBL/GenBank/DDBJ databases">
        <title>Complete sequence of Desulfotomaculum ruminis DSM 2154.</title>
        <authorList>
            <person name="Lucas S."/>
            <person name="Copeland A."/>
            <person name="Lapidus A."/>
            <person name="Cheng J.-F."/>
            <person name="Goodwin L."/>
            <person name="Pitluck S."/>
            <person name="Lu M."/>
            <person name="Detter J.C."/>
            <person name="Han C."/>
            <person name="Tapia R."/>
            <person name="Land M."/>
            <person name="Hauser L."/>
            <person name="Kyrpides N."/>
            <person name="Ivanova N."/>
            <person name="Mikhailova N."/>
            <person name="Pagani I."/>
            <person name="Stams A.J.M."/>
            <person name="Plugge C.M."/>
            <person name="Muyzer G."/>
            <person name="Kuever J."/>
            <person name="Parshina S.N."/>
            <person name="Ivanova A.E."/>
            <person name="Nazina T.N."/>
            <person name="Brambilla E."/>
            <person name="Spring S."/>
            <person name="Klenk H.-P."/>
            <person name="Woyke T."/>
        </authorList>
    </citation>
    <scope>NUCLEOTIDE SEQUENCE [LARGE SCALE GENOMIC DNA]</scope>
    <source>
        <strain evidence="8">ATCC 23193 / DSM 2154 / NCIB 8452 / DL</strain>
    </source>
</reference>
<evidence type="ECO:0000256" key="2">
    <source>
        <dbReference type="ARBA" id="ARBA00022490"/>
    </source>
</evidence>
<keyword evidence="8" id="KW-1185">Reference proteome</keyword>
<evidence type="ECO:0000256" key="5">
    <source>
        <dbReference type="ARBA" id="ARBA00022839"/>
    </source>
</evidence>
<dbReference type="KEGG" id="dru:Desru_3071"/>
<dbReference type="Proteomes" id="UP000009234">
    <property type="component" value="Chromosome"/>
</dbReference>
<keyword evidence="2 6" id="KW-0963">Cytoplasm</keyword>
<dbReference type="PANTHER" id="PTHR34137">
    <property type="entry name" value="EXODEOXYRIBONUCLEASE 7 SMALL SUBUNIT"/>
    <property type="match status" value="1"/>
</dbReference>
<comment type="catalytic activity">
    <reaction evidence="6">
        <text>Exonucleolytic cleavage in either 5'- to 3'- or 3'- to 5'-direction to yield nucleoside 5'-phosphates.</text>
        <dbReference type="EC" id="3.1.11.6"/>
    </reaction>
</comment>
<dbReference type="GO" id="GO:0006308">
    <property type="term" value="P:DNA catabolic process"/>
    <property type="evidence" value="ECO:0007669"/>
    <property type="project" value="UniProtKB-UniRule"/>
</dbReference>
<dbReference type="EMBL" id="CP002780">
    <property type="protein sequence ID" value="AEG61282.1"/>
    <property type="molecule type" value="Genomic_DNA"/>
</dbReference>
<dbReference type="PANTHER" id="PTHR34137:SF1">
    <property type="entry name" value="EXODEOXYRIBONUCLEASE 7 SMALL SUBUNIT"/>
    <property type="match status" value="1"/>
</dbReference>
<dbReference type="EC" id="3.1.11.6" evidence="6"/>
<dbReference type="GO" id="GO:0008855">
    <property type="term" value="F:exodeoxyribonuclease VII activity"/>
    <property type="evidence" value="ECO:0007669"/>
    <property type="project" value="UniProtKB-UniRule"/>
</dbReference>
<dbReference type="HAMAP" id="MF_00337">
    <property type="entry name" value="Exonuc_7_S"/>
    <property type="match status" value="1"/>
</dbReference>
<sequence>MGSQEMTFEEALTRLEEVVREMENSQLPLDQALELFAEGINLSKYCNHCLAAAEQKISVLLADGSVSEEPATLPGGKGK</sequence>
<dbReference type="AlphaFoldDB" id="F6DU97"/>
<keyword evidence="5 6" id="KW-0269">Exonuclease</keyword>
<protein>
    <recommendedName>
        <fullName evidence="6">Exodeoxyribonuclease 7 small subunit</fullName>
        <ecNumber evidence="6">3.1.11.6</ecNumber>
    </recommendedName>
    <alternativeName>
        <fullName evidence="6">Exodeoxyribonuclease VII small subunit</fullName>
        <shortName evidence="6">Exonuclease VII small subunit</shortName>
    </alternativeName>
</protein>
<dbReference type="NCBIfam" id="TIGR01280">
    <property type="entry name" value="xseB"/>
    <property type="match status" value="1"/>
</dbReference>
<evidence type="ECO:0000313" key="8">
    <source>
        <dbReference type="Proteomes" id="UP000009234"/>
    </source>
</evidence>
<dbReference type="HOGENOM" id="CLU_145918_3_4_9"/>
<dbReference type="GO" id="GO:0009318">
    <property type="term" value="C:exodeoxyribonuclease VII complex"/>
    <property type="evidence" value="ECO:0007669"/>
    <property type="project" value="UniProtKB-UniRule"/>
</dbReference>
<proteinExistence type="inferred from homology"/>
<name>F6DU97_DESRL</name>
<dbReference type="InterPro" id="IPR037004">
    <property type="entry name" value="Exonuc_VII_ssu_sf"/>
</dbReference>
<comment type="subunit">
    <text evidence="6">Heterooligomer composed of large and small subunits.</text>
</comment>
<gene>
    <name evidence="6" type="primary">xseB</name>
    <name evidence="7" type="ordered locus">Desru_3071</name>
</gene>
<comment type="function">
    <text evidence="6">Bidirectionally degrades single-stranded DNA into large acid-insoluble oligonucleotides, which are then degraded further into small acid-soluble oligonucleotides.</text>
</comment>
<dbReference type="RefSeq" id="WP_013843034.1">
    <property type="nucleotide sequence ID" value="NC_015589.1"/>
</dbReference>
<dbReference type="GO" id="GO:0005829">
    <property type="term" value="C:cytosol"/>
    <property type="evidence" value="ECO:0007669"/>
    <property type="project" value="TreeGrafter"/>
</dbReference>
<keyword evidence="4 6" id="KW-0378">Hydrolase</keyword>
<comment type="subcellular location">
    <subcellularLocation>
        <location evidence="6">Cytoplasm</location>
    </subcellularLocation>
</comment>
<dbReference type="Pfam" id="PF02609">
    <property type="entry name" value="Exonuc_VII_S"/>
    <property type="match status" value="1"/>
</dbReference>
<accession>F6DU97</accession>
<evidence type="ECO:0000256" key="4">
    <source>
        <dbReference type="ARBA" id="ARBA00022801"/>
    </source>
</evidence>
<reference evidence="7 8" key="2">
    <citation type="journal article" date="2012" name="Stand. Genomic Sci.">
        <title>Complete genome sequence of the sulfate-reducing firmicute Desulfotomaculum ruminis type strain (DL(T)).</title>
        <authorList>
            <person name="Spring S."/>
            <person name="Visser M."/>
            <person name="Lu M."/>
            <person name="Copeland A."/>
            <person name="Lapidus A."/>
            <person name="Lucas S."/>
            <person name="Cheng J.F."/>
            <person name="Han C."/>
            <person name="Tapia R."/>
            <person name="Goodwin L.A."/>
            <person name="Pitluck S."/>
            <person name="Ivanova N."/>
            <person name="Land M."/>
            <person name="Hauser L."/>
            <person name="Larimer F."/>
            <person name="Rohde M."/>
            <person name="Goker M."/>
            <person name="Detter J.C."/>
            <person name="Kyrpides N.C."/>
            <person name="Woyke T."/>
            <person name="Schaap P.J."/>
            <person name="Plugge C.M."/>
            <person name="Muyzer G."/>
            <person name="Kuever J."/>
            <person name="Pereira I.A."/>
            <person name="Parshina S.N."/>
            <person name="Bernier-Latmani R."/>
            <person name="Stams A.J."/>
            <person name="Klenk H.P."/>
        </authorList>
    </citation>
    <scope>NUCLEOTIDE SEQUENCE [LARGE SCALE GENOMIC DNA]</scope>
    <source>
        <strain evidence="8">ATCC 23193 / DSM 2154 / NCIB 8452 / DL</strain>
    </source>
</reference>
<dbReference type="PIRSF" id="PIRSF006488">
    <property type="entry name" value="Exonuc_VII_S"/>
    <property type="match status" value="1"/>
</dbReference>
<dbReference type="Gene3D" id="1.10.287.1040">
    <property type="entry name" value="Exonuclease VII, small subunit"/>
    <property type="match status" value="1"/>
</dbReference>
<evidence type="ECO:0000256" key="1">
    <source>
        <dbReference type="ARBA" id="ARBA00009998"/>
    </source>
</evidence>
<comment type="similarity">
    <text evidence="1 6">Belongs to the XseB family.</text>
</comment>
<dbReference type="STRING" id="696281.Desru_3071"/>
<evidence type="ECO:0000256" key="3">
    <source>
        <dbReference type="ARBA" id="ARBA00022722"/>
    </source>
</evidence>
<evidence type="ECO:0000313" key="7">
    <source>
        <dbReference type="EMBL" id="AEG61282.1"/>
    </source>
</evidence>
<dbReference type="SUPFAM" id="SSF116842">
    <property type="entry name" value="XseB-like"/>
    <property type="match status" value="1"/>
</dbReference>
<organism evidence="7 8">
    <name type="scientific">Desulforamulus ruminis (strain ATCC 23193 / DSM 2154 / NCIMB 8452 / DL)</name>
    <name type="common">Desulfotomaculum ruminis</name>
    <dbReference type="NCBI Taxonomy" id="696281"/>
    <lineage>
        <taxon>Bacteria</taxon>
        <taxon>Bacillati</taxon>
        <taxon>Bacillota</taxon>
        <taxon>Clostridia</taxon>
        <taxon>Eubacteriales</taxon>
        <taxon>Peptococcaceae</taxon>
        <taxon>Desulforamulus</taxon>
    </lineage>
</organism>
<dbReference type="eggNOG" id="COG1722">
    <property type="taxonomic scope" value="Bacteria"/>
</dbReference>
<dbReference type="OrthoDB" id="9798666at2"/>